<feature type="compositionally biased region" description="Acidic residues" evidence="1">
    <location>
        <begin position="78"/>
        <end position="131"/>
    </location>
</feature>
<feature type="compositionally biased region" description="Basic and acidic residues" evidence="1">
    <location>
        <begin position="147"/>
        <end position="157"/>
    </location>
</feature>
<evidence type="ECO:0000256" key="2">
    <source>
        <dbReference type="SAM" id="SignalP"/>
    </source>
</evidence>
<evidence type="ECO:0000256" key="1">
    <source>
        <dbReference type="SAM" id="MobiDB-lite"/>
    </source>
</evidence>
<feature type="signal peptide" evidence="2">
    <location>
        <begin position="1"/>
        <end position="16"/>
    </location>
</feature>
<sequence length="375" mass="43217">MQIVLIFVLAIATSLAYYPGVNTLYREFRPDKMHNATESVPFTNVSDVKILQSGGNGEEFKEENITEYEELGPHYEGVEEENGKEEEEEEEEEKVKEDEEAEAEEDEEEKDEEEKDKEEKDEEEEREEEEKEGSYGGRFDESGFGSHEIEGREEELPIRGSRRIMQQKVAEQCMRSGYAWRPYRHGRPRRNPISKELEGLRDDIQTLHSGLFFAYALDYTTEPHNTTTHGNETEDAEDLLKDAINLAVQDASAGISKLNRTLRRWCMGIPVPVYLNELRKHRASITVLTELLVSIYIGNDTSGSHNATEEGQAGEEEILSDSERETLKEKLRLATLEELAGTKYGIQILVDLTEYYCMMRRPYGYGFRPMFRPQE</sequence>
<accession>A0AAV2TLQ7</accession>
<evidence type="ECO:0000313" key="3">
    <source>
        <dbReference type="EMBL" id="CAL5137401.1"/>
    </source>
</evidence>
<protein>
    <submittedName>
        <fullName evidence="3">Uncharacterized protein</fullName>
    </submittedName>
</protein>
<keyword evidence="2" id="KW-0732">Signal</keyword>
<name>A0AAV2TLQ7_CALDB</name>
<feature type="chain" id="PRO_5043808313" evidence="2">
    <location>
        <begin position="17"/>
        <end position="375"/>
    </location>
</feature>
<organism evidence="3 4">
    <name type="scientific">Calicophoron daubneyi</name>
    <name type="common">Rumen fluke</name>
    <name type="synonym">Paramphistomum daubneyi</name>
    <dbReference type="NCBI Taxonomy" id="300641"/>
    <lineage>
        <taxon>Eukaryota</taxon>
        <taxon>Metazoa</taxon>
        <taxon>Spiralia</taxon>
        <taxon>Lophotrochozoa</taxon>
        <taxon>Platyhelminthes</taxon>
        <taxon>Trematoda</taxon>
        <taxon>Digenea</taxon>
        <taxon>Plagiorchiida</taxon>
        <taxon>Pronocephalata</taxon>
        <taxon>Paramphistomoidea</taxon>
        <taxon>Paramphistomidae</taxon>
        <taxon>Calicophoron</taxon>
    </lineage>
</organism>
<dbReference type="EMBL" id="CAXLJL010000390">
    <property type="protein sequence ID" value="CAL5137401.1"/>
    <property type="molecule type" value="Genomic_DNA"/>
</dbReference>
<dbReference type="AlphaFoldDB" id="A0AAV2TLQ7"/>
<feature type="region of interest" description="Disordered" evidence="1">
    <location>
        <begin position="303"/>
        <end position="323"/>
    </location>
</feature>
<feature type="region of interest" description="Disordered" evidence="1">
    <location>
        <begin position="68"/>
        <end position="162"/>
    </location>
</feature>
<proteinExistence type="predicted"/>
<reference evidence="3" key="1">
    <citation type="submission" date="2024-06" db="EMBL/GenBank/DDBJ databases">
        <authorList>
            <person name="Liu X."/>
            <person name="Lenzi L."/>
            <person name="Haldenby T S."/>
            <person name="Uol C."/>
        </authorList>
    </citation>
    <scope>NUCLEOTIDE SEQUENCE</scope>
</reference>
<dbReference type="Proteomes" id="UP001497525">
    <property type="component" value="Unassembled WGS sequence"/>
</dbReference>
<gene>
    <name evidence="3" type="ORF">CDAUBV1_LOCUS11715</name>
</gene>
<evidence type="ECO:0000313" key="4">
    <source>
        <dbReference type="Proteomes" id="UP001497525"/>
    </source>
</evidence>
<comment type="caution">
    <text evidence="3">The sequence shown here is derived from an EMBL/GenBank/DDBJ whole genome shotgun (WGS) entry which is preliminary data.</text>
</comment>